<dbReference type="AlphaFoldDB" id="A0ABD3EA08"/>
<protein>
    <recommendedName>
        <fullName evidence="5">Transmembrane protein</fullName>
    </recommendedName>
</protein>
<dbReference type="InterPro" id="IPR040411">
    <property type="entry name" value="At5g23160-like"/>
</dbReference>
<dbReference type="Proteomes" id="UP001632038">
    <property type="component" value="Unassembled WGS sequence"/>
</dbReference>
<keyword evidence="2" id="KW-1133">Transmembrane helix</keyword>
<evidence type="ECO:0000256" key="1">
    <source>
        <dbReference type="SAM" id="MobiDB-lite"/>
    </source>
</evidence>
<keyword evidence="2" id="KW-0472">Membrane</keyword>
<proteinExistence type="predicted"/>
<comment type="caution">
    <text evidence="3">The sequence shown here is derived from an EMBL/GenBank/DDBJ whole genome shotgun (WGS) entry which is preliminary data.</text>
</comment>
<evidence type="ECO:0000313" key="3">
    <source>
        <dbReference type="EMBL" id="KAL3651047.1"/>
    </source>
</evidence>
<keyword evidence="2" id="KW-0812">Transmembrane</keyword>
<dbReference type="PANTHER" id="PTHR34379:SF3">
    <property type="entry name" value="PROTEIN, PUTATIVE-RELATED"/>
    <property type="match status" value="1"/>
</dbReference>
<evidence type="ECO:0000256" key="2">
    <source>
        <dbReference type="SAM" id="Phobius"/>
    </source>
</evidence>
<organism evidence="3 4">
    <name type="scientific">Castilleja foliolosa</name>
    <dbReference type="NCBI Taxonomy" id="1961234"/>
    <lineage>
        <taxon>Eukaryota</taxon>
        <taxon>Viridiplantae</taxon>
        <taxon>Streptophyta</taxon>
        <taxon>Embryophyta</taxon>
        <taxon>Tracheophyta</taxon>
        <taxon>Spermatophyta</taxon>
        <taxon>Magnoliopsida</taxon>
        <taxon>eudicotyledons</taxon>
        <taxon>Gunneridae</taxon>
        <taxon>Pentapetalae</taxon>
        <taxon>asterids</taxon>
        <taxon>lamiids</taxon>
        <taxon>Lamiales</taxon>
        <taxon>Orobanchaceae</taxon>
        <taxon>Pedicularideae</taxon>
        <taxon>Castillejinae</taxon>
        <taxon>Castilleja</taxon>
    </lineage>
</organism>
<name>A0ABD3EA08_9LAMI</name>
<evidence type="ECO:0000313" key="4">
    <source>
        <dbReference type="Proteomes" id="UP001632038"/>
    </source>
</evidence>
<gene>
    <name evidence="3" type="ORF">CASFOL_007450</name>
</gene>
<feature type="transmembrane region" description="Helical" evidence="2">
    <location>
        <begin position="180"/>
        <end position="211"/>
    </location>
</feature>
<evidence type="ECO:0008006" key="5">
    <source>
        <dbReference type="Google" id="ProtNLM"/>
    </source>
</evidence>
<reference evidence="4" key="1">
    <citation type="journal article" date="2024" name="IScience">
        <title>Strigolactones Initiate the Formation of Haustorium-like Structures in Castilleja.</title>
        <authorList>
            <person name="Buerger M."/>
            <person name="Peterson D."/>
            <person name="Chory J."/>
        </authorList>
    </citation>
    <scope>NUCLEOTIDE SEQUENCE [LARGE SCALE GENOMIC DNA]</scope>
</reference>
<dbReference type="PANTHER" id="PTHR34379">
    <property type="entry name" value="OS07G0553800 PROTEIN"/>
    <property type="match status" value="1"/>
</dbReference>
<keyword evidence="4" id="KW-1185">Reference proteome</keyword>
<feature type="region of interest" description="Disordered" evidence="1">
    <location>
        <begin position="148"/>
        <end position="173"/>
    </location>
</feature>
<sequence length="254" mass="28135">MAIDHNIKKSKPISCFSFAGCFGFCHEERDSNIAKTNDKKLVKHGTRTSSGRARARTVPVSQPMVLGGSSEEVRVVEGMETSDDRIIVAPQIQSQQISNKKVHDMSKKNKKICRSSQVMDSIKFDKNSSAQESSNKPVKILQSVSLSPPTRLKKNGGECGGEKPEKGGQPVNPAGQLDPMVGALIMTVTLIVMLIWGEICAIICTSAWFYIIQRFRANNDILNINNLQNGLDNIDVDSWENKRKVVLEGFLKRF</sequence>
<accession>A0ABD3EA08</accession>
<dbReference type="EMBL" id="JAVIJP010000007">
    <property type="protein sequence ID" value="KAL3651047.1"/>
    <property type="molecule type" value="Genomic_DNA"/>
</dbReference>